<accession>A0A8H5FII1</accession>
<dbReference type="PANTHER" id="PTHR11360">
    <property type="entry name" value="MONOCARBOXYLATE TRANSPORTER"/>
    <property type="match status" value="1"/>
</dbReference>
<dbReference type="EMBL" id="JAACJM010000212">
    <property type="protein sequence ID" value="KAF5337663.1"/>
    <property type="molecule type" value="Genomic_DNA"/>
</dbReference>
<feature type="transmembrane region" description="Helical" evidence="3">
    <location>
        <begin position="83"/>
        <end position="102"/>
    </location>
</feature>
<keyword evidence="6" id="KW-1185">Reference proteome</keyword>
<dbReference type="Gene3D" id="1.20.1250.20">
    <property type="entry name" value="MFS general substrate transporter like domains"/>
    <property type="match status" value="2"/>
</dbReference>
<proteinExistence type="inferred from homology"/>
<evidence type="ECO:0000256" key="1">
    <source>
        <dbReference type="ARBA" id="ARBA00004141"/>
    </source>
</evidence>
<dbReference type="InterPro" id="IPR050327">
    <property type="entry name" value="Proton-linked_MCT"/>
</dbReference>
<evidence type="ECO:0000256" key="2">
    <source>
        <dbReference type="ARBA" id="ARBA00006727"/>
    </source>
</evidence>
<feature type="transmembrane region" description="Helical" evidence="3">
    <location>
        <begin position="232"/>
        <end position="251"/>
    </location>
</feature>
<dbReference type="Proteomes" id="UP000559256">
    <property type="component" value="Unassembled WGS sequence"/>
</dbReference>
<comment type="similarity">
    <text evidence="2">Belongs to the major facilitator superfamily. Monocarboxylate porter (TC 2.A.1.13) family.</text>
</comment>
<feature type="transmembrane region" description="Helical" evidence="3">
    <location>
        <begin position="59"/>
        <end position="77"/>
    </location>
</feature>
<evidence type="ECO:0000256" key="3">
    <source>
        <dbReference type="SAM" id="Phobius"/>
    </source>
</evidence>
<dbReference type="InterPro" id="IPR020846">
    <property type="entry name" value="MFS_dom"/>
</dbReference>
<reference evidence="5 6" key="1">
    <citation type="journal article" date="2020" name="ISME J.">
        <title>Uncovering the hidden diversity of litter-decomposition mechanisms in mushroom-forming fungi.</title>
        <authorList>
            <person name="Floudas D."/>
            <person name="Bentzer J."/>
            <person name="Ahren D."/>
            <person name="Johansson T."/>
            <person name="Persson P."/>
            <person name="Tunlid A."/>
        </authorList>
    </citation>
    <scope>NUCLEOTIDE SEQUENCE [LARGE SCALE GENOMIC DNA]</scope>
    <source>
        <strain evidence="5 6">CBS 291.85</strain>
    </source>
</reference>
<feature type="transmembrane region" description="Helical" evidence="3">
    <location>
        <begin position="258"/>
        <end position="277"/>
    </location>
</feature>
<keyword evidence="3" id="KW-0812">Transmembrane</keyword>
<feature type="transmembrane region" description="Helical" evidence="3">
    <location>
        <begin position="283"/>
        <end position="308"/>
    </location>
</feature>
<comment type="subcellular location">
    <subcellularLocation>
        <location evidence="1">Membrane</location>
        <topology evidence="1">Multi-pass membrane protein</topology>
    </subcellularLocation>
</comment>
<comment type="caution">
    <text evidence="5">The sequence shown here is derived from an EMBL/GenBank/DDBJ whole genome shotgun (WGS) entry which is preliminary data.</text>
</comment>
<feature type="transmembrane region" description="Helical" evidence="3">
    <location>
        <begin position="26"/>
        <end position="47"/>
    </location>
</feature>
<dbReference type="GO" id="GO:0022857">
    <property type="term" value="F:transmembrane transporter activity"/>
    <property type="evidence" value="ECO:0007669"/>
    <property type="project" value="InterPro"/>
</dbReference>
<keyword evidence="3" id="KW-1133">Transmembrane helix</keyword>
<feature type="transmembrane region" description="Helical" evidence="3">
    <location>
        <begin position="148"/>
        <end position="167"/>
    </location>
</feature>
<sequence length="392" mass="42343">MVSSFLLWGLPKLLHFCRVPNESRSLLALVGSLSNGILYLSSPILLPVMNTFPQMKTRVMILGYVICVAGLIGAAYARTAGELIVTQGVLYAVGGSLLYFPMMSYMFEWFHVKLGLANGILFSGASAGGVIAPFVIEAILDRWGRKVTLLSLAITLIIFIVPCFPFLRPRLPVKNVDHRRSWSNSGYFRFLYIRTFWILISATVFQSLGNFIPFLFLPSFASELGLSTTSGTLAVSLVNGASAPGMIFLGWLSDKYDLRIAMVISSLGSSLSVFLLWGMSGTLAVYIIFACVYGFLGPGWGALFPRFVSATIDHDPERSSSLLAIFLAVRGTGNILAAPLSGGLIRDWALTGRTGLGYGVGGYGPLIIFTGATLLASCFGIIYRMSCISRAG</sequence>
<dbReference type="InterPro" id="IPR011701">
    <property type="entry name" value="MFS"/>
</dbReference>
<feature type="transmembrane region" description="Helical" evidence="3">
    <location>
        <begin position="320"/>
        <end position="340"/>
    </location>
</feature>
<feature type="transmembrane region" description="Helical" evidence="3">
    <location>
        <begin position="188"/>
        <end position="212"/>
    </location>
</feature>
<protein>
    <recommendedName>
        <fullName evidence="4">Major facilitator superfamily (MFS) profile domain-containing protein</fullName>
    </recommendedName>
</protein>
<organism evidence="5 6">
    <name type="scientific">Tetrapyrgos nigripes</name>
    <dbReference type="NCBI Taxonomy" id="182062"/>
    <lineage>
        <taxon>Eukaryota</taxon>
        <taxon>Fungi</taxon>
        <taxon>Dikarya</taxon>
        <taxon>Basidiomycota</taxon>
        <taxon>Agaricomycotina</taxon>
        <taxon>Agaricomycetes</taxon>
        <taxon>Agaricomycetidae</taxon>
        <taxon>Agaricales</taxon>
        <taxon>Marasmiineae</taxon>
        <taxon>Marasmiaceae</taxon>
        <taxon>Tetrapyrgos</taxon>
    </lineage>
</organism>
<gene>
    <name evidence="5" type="ORF">D9758_013025</name>
</gene>
<dbReference type="PANTHER" id="PTHR11360:SF287">
    <property type="entry name" value="MFS MONOCARBOXYLATE TRANSPORTER"/>
    <property type="match status" value="1"/>
</dbReference>
<feature type="domain" description="Major facilitator superfamily (MFS) profile" evidence="4">
    <location>
        <begin position="1"/>
        <end position="388"/>
    </location>
</feature>
<evidence type="ECO:0000259" key="4">
    <source>
        <dbReference type="PROSITE" id="PS50850"/>
    </source>
</evidence>
<dbReference type="SUPFAM" id="SSF103473">
    <property type="entry name" value="MFS general substrate transporter"/>
    <property type="match status" value="1"/>
</dbReference>
<dbReference type="OrthoDB" id="2213137at2759"/>
<keyword evidence="3" id="KW-0472">Membrane</keyword>
<dbReference type="InterPro" id="IPR036259">
    <property type="entry name" value="MFS_trans_sf"/>
</dbReference>
<evidence type="ECO:0000313" key="6">
    <source>
        <dbReference type="Proteomes" id="UP000559256"/>
    </source>
</evidence>
<dbReference type="Pfam" id="PF07690">
    <property type="entry name" value="MFS_1"/>
    <property type="match status" value="1"/>
</dbReference>
<dbReference type="GO" id="GO:0016020">
    <property type="term" value="C:membrane"/>
    <property type="evidence" value="ECO:0007669"/>
    <property type="project" value="UniProtKB-SubCell"/>
</dbReference>
<feature type="transmembrane region" description="Helical" evidence="3">
    <location>
        <begin position="114"/>
        <end position="136"/>
    </location>
</feature>
<dbReference type="PROSITE" id="PS50850">
    <property type="entry name" value="MFS"/>
    <property type="match status" value="1"/>
</dbReference>
<evidence type="ECO:0000313" key="5">
    <source>
        <dbReference type="EMBL" id="KAF5337663.1"/>
    </source>
</evidence>
<name>A0A8H5FII1_9AGAR</name>
<dbReference type="AlphaFoldDB" id="A0A8H5FII1"/>
<feature type="transmembrane region" description="Helical" evidence="3">
    <location>
        <begin position="360"/>
        <end position="383"/>
    </location>
</feature>